<proteinExistence type="predicted"/>
<gene>
    <name evidence="1" type="ORF">UFOVP233_3</name>
</gene>
<evidence type="ECO:0000313" key="1">
    <source>
        <dbReference type="EMBL" id="CAB5220190.1"/>
    </source>
</evidence>
<accession>A0A6J7WQZ8</accession>
<dbReference type="EMBL" id="LR798285">
    <property type="protein sequence ID" value="CAB5220190.1"/>
    <property type="molecule type" value="Genomic_DNA"/>
</dbReference>
<protein>
    <submittedName>
        <fullName evidence="1">Uncharacterized protein</fullName>
    </submittedName>
</protein>
<organism evidence="1">
    <name type="scientific">uncultured Caudovirales phage</name>
    <dbReference type="NCBI Taxonomy" id="2100421"/>
    <lineage>
        <taxon>Viruses</taxon>
        <taxon>Duplodnaviria</taxon>
        <taxon>Heunggongvirae</taxon>
        <taxon>Uroviricota</taxon>
        <taxon>Caudoviricetes</taxon>
        <taxon>Peduoviridae</taxon>
        <taxon>Maltschvirus</taxon>
        <taxon>Maltschvirus maltsch</taxon>
    </lineage>
</organism>
<name>A0A6J7WQZ8_9CAUD</name>
<sequence length="126" mass="14525">MSDFQSVTTHTARKPHRCAYCRSAIPAGATYLKLAGRWQGDFYTGKGHQDCRALWSALFDDWGDWEFGMDWDLAEVFNESGEIGATKQALNANRGLFPHAVNRIEFRLRDWLTWDEDEDPEGRFYG</sequence>
<reference evidence="1" key="1">
    <citation type="submission" date="2020-05" db="EMBL/GenBank/DDBJ databases">
        <authorList>
            <person name="Chiriac C."/>
            <person name="Salcher M."/>
            <person name="Ghai R."/>
            <person name="Kavagutti S V."/>
        </authorList>
    </citation>
    <scope>NUCLEOTIDE SEQUENCE</scope>
</reference>